<dbReference type="InterPro" id="IPR050778">
    <property type="entry name" value="Cueball_EGF_LRP_Nidogen"/>
</dbReference>
<dbReference type="Gene3D" id="2.10.25.10">
    <property type="entry name" value="Laminin"/>
    <property type="match status" value="1"/>
</dbReference>
<evidence type="ECO:0000313" key="15">
    <source>
        <dbReference type="EMBL" id="PZC70778.1"/>
    </source>
</evidence>
<dbReference type="AlphaFoldDB" id="A0A2W1B456"/>
<dbReference type="InterPro" id="IPR036055">
    <property type="entry name" value="LDL_receptor-like_sf"/>
</dbReference>
<evidence type="ECO:0000256" key="10">
    <source>
        <dbReference type="PROSITE-ProRule" id="PRU00124"/>
    </source>
</evidence>
<comment type="caution">
    <text evidence="10">Lacks conserved residue(s) required for the propagation of feature annotation.</text>
</comment>
<name>A0A2W1B456_HELAM</name>
<evidence type="ECO:0000256" key="2">
    <source>
        <dbReference type="ARBA" id="ARBA00022536"/>
    </source>
</evidence>
<dbReference type="GO" id="GO:0060070">
    <property type="term" value="P:canonical Wnt signaling pathway"/>
    <property type="evidence" value="ECO:0007669"/>
    <property type="project" value="TreeGrafter"/>
</dbReference>
<dbReference type="InterPro" id="IPR000033">
    <property type="entry name" value="LDLR_classB_rpt"/>
</dbReference>
<evidence type="ECO:0000256" key="6">
    <source>
        <dbReference type="ARBA" id="ARBA00023136"/>
    </source>
</evidence>
<evidence type="ECO:0000256" key="9">
    <source>
        <dbReference type="ARBA" id="ARBA00023180"/>
    </source>
</evidence>
<evidence type="ECO:0000313" key="16">
    <source>
        <dbReference type="Proteomes" id="UP000249218"/>
    </source>
</evidence>
<feature type="domain" description="EGF-like" evidence="14">
    <location>
        <begin position="996"/>
        <end position="1029"/>
    </location>
</feature>
<keyword evidence="7 10" id="KW-1015">Disulfide bond</keyword>
<keyword evidence="16" id="KW-1185">Reference proteome</keyword>
<dbReference type="SUPFAM" id="SSF57424">
    <property type="entry name" value="LDL receptor-like module"/>
    <property type="match status" value="2"/>
</dbReference>
<feature type="domain" description="EGF-like" evidence="14">
    <location>
        <begin position="583"/>
        <end position="628"/>
    </location>
</feature>
<dbReference type="InterPro" id="IPR002172">
    <property type="entry name" value="LDrepeatLR_classA_rpt"/>
</dbReference>
<dbReference type="InterPro" id="IPR000742">
    <property type="entry name" value="EGF"/>
</dbReference>
<feature type="repeat" description="LDL-receptor class B" evidence="11">
    <location>
        <begin position="127"/>
        <end position="170"/>
    </location>
</feature>
<feature type="disulfide bond" evidence="10">
    <location>
        <begin position="740"/>
        <end position="758"/>
    </location>
</feature>
<evidence type="ECO:0000259" key="14">
    <source>
        <dbReference type="SMART" id="SM00181"/>
    </source>
</evidence>
<feature type="domain" description="EGF-like" evidence="14">
    <location>
        <begin position="262"/>
        <end position="296"/>
    </location>
</feature>
<evidence type="ECO:0000256" key="11">
    <source>
        <dbReference type="PROSITE-ProRule" id="PRU00461"/>
    </source>
</evidence>
<dbReference type="FunFam" id="2.120.10.30:FF:000241">
    <property type="entry name" value="Low-density lipoprotein receptor-related protein 6"/>
    <property type="match status" value="1"/>
</dbReference>
<dbReference type="Gene3D" id="4.10.400.10">
    <property type="entry name" value="Low-density Lipoprotein Receptor"/>
    <property type="match status" value="2"/>
</dbReference>
<evidence type="ECO:0000256" key="4">
    <source>
        <dbReference type="ARBA" id="ARBA00022729"/>
    </source>
</evidence>
<evidence type="ECO:0000256" key="13">
    <source>
        <dbReference type="SAM" id="Phobius"/>
    </source>
</evidence>
<keyword evidence="13" id="KW-0812">Transmembrane</keyword>
<dbReference type="OrthoDB" id="8831087at2759"/>
<evidence type="ECO:0000256" key="1">
    <source>
        <dbReference type="ARBA" id="ARBA00004167"/>
    </source>
</evidence>
<keyword evidence="3" id="KW-0254">Endocytosis</keyword>
<dbReference type="InterPro" id="IPR011042">
    <property type="entry name" value="6-blade_b-propeller_TolB-like"/>
</dbReference>
<organism evidence="15 16">
    <name type="scientific">Helicoverpa armigera</name>
    <name type="common">Cotton bollworm</name>
    <name type="synonym">Heliothis armigera</name>
    <dbReference type="NCBI Taxonomy" id="29058"/>
    <lineage>
        <taxon>Eukaryota</taxon>
        <taxon>Metazoa</taxon>
        <taxon>Ecdysozoa</taxon>
        <taxon>Arthropoda</taxon>
        <taxon>Hexapoda</taxon>
        <taxon>Insecta</taxon>
        <taxon>Pterygota</taxon>
        <taxon>Neoptera</taxon>
        <taxon>Endopterygota</taxon>
        <taxon>Lepidoptera</taxon>
        <taxon>Glossata</taxon>
        <taxon>Ditrysia</taxon>
        <taxon>Noctuoidea</taxon>
        <taxon>Noctuidae</taxon>
        <taxon>Heliothinae</taxon>
        <taxon>Helicoverpa</taxon>
    </lineage>
</organism>
<evidence type="ECO:0000256" key="8">
    <source>
        <dbReference type="ARBA" id="ARBA00023170"/>
    </source>
</evidence>
<proteinExistence type="predicted"/>
<gene>
    <name evidence="15" type="primary">HaOG214931</name>
    <name evidence="15" type="ORF">B5X24_HaOG214931</name>
</gene>
<keyword evidence="13" id="KW-1133">Transmembrane helix</keyword>
<dbReference type="PANTHER" id="PTHR46513:SF13">
    <property type="entry name" value="EGF-LIKE DOMAIN-CONTAINING PROTEIN"/>
    <property type="match status" value="1"/>
</dbReference>
<keyword evidence="8" id="KW-0675">Receptor</keyword>
<dbReference type="PROSITE" id="PS50068">
    <property type="entry name" value="LDLRA_2"/>
    <property type="match status" value="2"/>
</dbReference>
<feature type="domain" description="EGF-like" evidence="14">
    <location>
        <begin position="732"/>
        <end position="787"/>
    </location>
</feature>
<dbReference type="InterPro" id="IPR023415">
    <property type="entry name" value="LDLR_class-A_CS"/>
</dbReference>
<dbReference type="PROSITE" id="PS01209">
    <property type="entry name" value="LDLRA_1"/>
    <property type="match status" value="1"/>
</dbReference>
<keyword evidence="4" id="KW-0732">Signal</keyword>
<evidence type="ECO:0000256" key="7">
    <source>
        <dbReference type="ARBA" id="ARBA00023157"/>
    </source>
</evidence>
<dbReference type="PRINTS" id="PR00261">
    <property type="entry name" value="LDLRECEPTOR"/>
</dbReference>
<dbReference type="SMART" id="SM00135">
    <property type="entry name" value="LY"/>
    <property type="match status" value="9"/>
</dbReference>
<feature type="disulfide bond" evidence="10">
    <location>
        <begin position="733"/>
        <end position="745"/>
    </location>
</feature>
<dbReference type="GO" id="GO:0042813">
    <property type="term" value="F:Wnt receptor activity"/>
    <property type="evidence" value="ECO:0007669"/>
    <property type="project" value="TreeGrafter"/>
</dbReference>
<dbReference type="SUPFAM" id="SSF63825">
    <property type="entry name" value="YWTD domain"/>
    <property type="match status" value="3"/>
</dbReference>
<dbReference type="CDD" id="cd00112">
    <property type="entry name" value="LDLa"/>
    <property type="match status" value="2"/>
</dbReference>
<dbReference type="Pfam" id="PF00057">
    <property type="entry name" value="Ldl_recept_a"/>
    <property type="match status" value="2"/>
</dbReference>
<keyword evidence="5" id="KW-0677">Repeat</keyword>
<dbReference type="Pfam" id="PF00058">
    <property type="entry name" value="Ldl_recept_b"/>
    <property type="match status" value="2"/>
</dbReference>
<feature type="region of interest" description="Disordered" evidence="12">
    <location>
        <begin position="1218"/>
        <end position="1253"/>
    </location>
</feature>
<feature type="disulfide bond" evidence="10">
    <location>
        <begin position="752"/>
        <end position="767"/>
    </location>
</feature>
<evidence type="ECO:0000256" key="3">
    <source>
        <dbReference type="ARBA" id="ARBA00022583"/>
    </source>
</evidence>
<dbReference type="Proteomes" id="UP000249218">
    <property type="component" value="Unassembled WGS sequence"/>
</dbReference>
<accession>A0A2W1B456</accession>
<dbReference type="PANTHER" id="PTHR46513">
    <property type="entry name" value="VITELLOGENIN RECEPTOR-LIKE PROTEIN-RELATED-RELATED"/>
    <property type="match status" value="1"/>
</dbReference>
<feature type="transmembrane region" description="Helical" evidence="13">
    <location>
        <begin position="1053"/>
        <end position="1075"/>
    </location>
</feature>
<dbReference type="GO" id="GO:0005886">
    <property type="term" value="C:plasma membrane"/>
    <property type="evidence" value="ECO:0007669"/>
    <property type="project" value="TreeGrafter"/>
</dbReference>
<comment type="subcellular location">
    <subcellularLocation>
        <location evidence="1">Membrane</location>
        <topology evidence="1">Single-pass membrane protein</topology>
    </subcellularLocation>
</comment>
<dbReference type="PROSITE" id="PS51120">
    <property type="entry name" value="LDLRB"/>
    <property type="match status" value="1"/>
</dbReference>
<keyword evidence="9" id="KW-0325">Glycoprotein</keyword>
<feature type="domain" description="EGF-like" evidence="14">
    <location>
        <begin position="791"/>
        <end position="835"/>
    </location>
</feature>
<dbReference type="GO" id="GO:0017147">
    <property type="term" value="F:Wnt-protein binding"/>
    <property type="evidence" value="ECO:0007669"/>
    <property type="project" value="TreeGrafter"/>
</dbReference>
<dbReference type="SMART" id="SM00181">
    <property type="entry name" value="EGF"/>
    <property type="match status" value="5"/>
</dbReference>
<protein>
    <recommendedName>
        <fullName evidence="14">EGF-like domain-containing protein</fullName>
    </recommendedName>
</protein>
<keyword evidence="2" id="KW-0245">EGF-like domain</keyword>
<reference evidence="15 16" key="1">
    <citation type="journal article" date="2017" name="BMC Biol.">
        <title>Genomic innovations, transcriptional plasticity and gene loss underlying the evolution and divergence of two highly polyphagous and invasive Helicoverpa pest species.</title>
        <authorList>
            <person name="Pearce S.L."/>
            <person name="Clarke D.F."/>
            <person name="East P.D."/>
            <person name="Elfekih S."/>
            <person name="Gordon K.H."/>
            <person name="Jermiin L.S."/>
            <person name="McGaughran A."/>
            <person name="Oakeshott J.G."/>
            <person name="Papanikolaou A."/>
            <person name="Perera O.P."/>
            <person name="Rane R.V."/>
            <person name="Richards S."/>
            <person name="Tay W.T."/>
            <person name="Walsh T.K."/>
            <person name="Anderson A."/>
            <person name="Anderson C.J."/>
            <person name="Asgari S."/>
            <person name="Board P.G."/>
            <person name="Bretschneider A."/>
            <person name="Campbell P.M."/>
            <person name="Chertemps T."/>
            <person name="Christeller J.T."/>
            <person name="Coppin C.W."/>
            <person name="Downes S.J."/>
            <person name="Duan G."/>
            <person name="Farnsworth C.A."/>
            <person name="Good R.T."/>
            <person name="Han L.B."/>
            <person name="Han Y.C."/>
            <person name="Hatje K."/>
            <person name="Horne I."/>
            <person name="Huang Y.P."/>
            <person name="Hughes D.S."/>
            <person name="Jacquin-Joly E."/>
            <person name="James W."/>
            <person name="Jhangiani S."/>
            <person name="Kollmar M."/>
            <person name="Kuwar S.S."/>
            <person name="Li S."/>
            <person name="Liu N.Y."/>
            <person name="Maibeche M.T."/>
            <person name="Miller J.R."/>
            <person name="Montagne N."/>
            <person name="Perry T."/>
            <person name="Qu J."/>
            <person name="Song S.V."/>
            <person name="Sutton G.G."/>
            <person name="Vogel H."/>
            <person name="Walenz B.P."/>
            <person name="Xu W."/>
            <person name="Zhang H.J."/>
            <person name="Zou Z."/>
            <person name="Batterham P."/>
            <person name="Edwards O.R."/>
            <person name="Feyereisen R."/>
            <person name="Gibbs R.A."/>
            <person name="Heckel D.G."/>
            <person name="McGrath A."/>
            <person name="Robin C."/>
            <person name="Scherer S.E."/>
            <person name="Worley K.C."/>
            <person name="Wu Y.D."/>
        </authorList>
    </citation>
    <scope>NUCLEOTIDE SEQUENCE [LARGE SCALE GENOMIC DNA]</scope>
    <source>
        <strain evidence="15">Harm_GR_Male_#8</strain>
        <tissue evidence="15">Whole organism</tissue>
    </source>
</reference>
<dbReference type="EMBL" id="KZ150467">
    <property type="protein sequence ID" value="PZC70778.1"/>
    <property type="molecule type" value="Genomic_DNA"/>
</dbReference>
<evidence type="ECO:0000256" key="5">
    <source>
        <dbReference type="ARBA" id="ARBA00022737"/>
    </source>
</evidence>
<evidence type="ECO:0000256" key="12">
    <source>
        <dbReference type="SAM" id="MobiDB-lite"/>
    </source>
</evidence>
<sequence length="1253" mass="140525">MLFFSTRNDIRYLKIKSKQMVTVATGMKQAHGVSFDGTYIYWVESAQGHQSIFKAQLDDVKDTKQVLVGLGLEDPGDIAVDYLGGNIYFSDAERGIISACRADGSICTTIKTESKHPRFVTLDARNGKMYWADWHQRAIIMSARMDGSRPDVLVDNMEMFATGLAIDAPNGRLYFVDKTVKVVMINGKHVYSLFEEPFHHPYSISVFENTVFWSDWTTNSLQTTDKLHGSAQKRNHVLLTLNEPIFGMHMYHPVLMDRSSNPCSNNNCSHLCLVTSNVTHSCACPDGMEIENNVCHHAPGYRAQYVVVAGQQLFTRIQHSSLGNPECHATHFDIGRVQAMAYDNTRDSLFIYDGQRRTINYINMTDFTLGITHLLVYNGLDNVLDMDYDYVTDNLYVLDEGRRLVEAVSLRTQKRAVVYRFQDQEVPISMCVLPDYGRMMVAVVESDMHNVIHIDSIGLDGQDRRHVIMNNLRGPHVRLRYVQHMDLVYISDESNGVIDYMHPEGTGRENHRELSTTVTSLAIADNYVFWTDRRTTRLFWSDIHETSQKIRRIDLGLFPNNTQLLIQATFSPPDPKDPLLNHVCLKNPCSDVCVQQAHETPHQDPLHFQMGYKCLCPPGLLMINGQCTKLEVCASDMMLCHKSNVCVKKSAKLEPALACAPNEVFCHGMCINREKASLCSFYQKPTAVSTCSDTEFGCADASVCIPRWQQCDGRADCPDASDELPADCDTHSCADNEFMCASGSCIMKTWTCDGDQDCNDGSDEVDCGKQCVCPFGLKLSKDKTSCEDIEECTEDVCSQECVNVVKEMPNGSISKGIMCTCHHGYAPRSDRRSCKAIRGNMAILYVSGNTVRSISADGYGAIEYNDKDTFAITDIDYNVRAQKLYVAVDWITGNVYFVDTTPANSRVRVCHVKRKRCAVLQKLPSDAKVTALIVDPSSNLMFYCVTRELESVVWSATLAGRRVTDLTTVRNCTGVFDANTFVLSHESIQRDDVQNACEGLTCDNVCALDDDGPKCLCDDGAFAKNGQCPAGDKKLLPLFNGWSYEELASAHSVTFTVIIAVMVMVVIYLCVFVYYHFVYVPKRNRASAYTQVRFQNTSMESSPFPADADAAIQIKTNGGKSHEFVNPLQYMRNMYYSSFRKSTRPNTGGLPFTMPVSPPQQDLVRFQNTSMESSPFPADADAAIQIKTNGGKSHEFVNPLQYMRNMYYSSFRKSTRPNTGGLPFTMPVSPPQQDLSDTESDLDDKESRRIIRN</sequence>
<dbReference type="SMART" id="SM00192">
    <property type="entry name" value="LDLa"/>
    <property type="match status" value="2"/>
</dbReference>
<keyword evidence="6 13" id="KW-0472">Membrane</keyword>
<dbReference type="GO" id="GO:0006897">
    <property type="term" value="P:endocytosis"/>
    <property type="evidence" value="ECO:0007669"/>
    <property type="project" value="UniProtKB-KW"/>
</dbReference>
<dbReference type="Gene3D" id="2.120.10.30">
    <property type="entry name" value="TolB, C-terminal domain"/>
    <property type="match status" value="3"/>
</dbReference>